<keyword evidence="4" id="KW-0238">DNA-binding</keyword>
<dbReference type="InterPro" id="IPR027417">
    <property type="entry name" value="P-loop_NTPase"/>
</dbReference>
<dbReference type="InterPro" id="IPR003593">
    <property type="entry name" value="AAA+_ATPase"/>
</dbReference>
<dbReference type="InterPro" id="IPR058031">
    <property type="entry name" value="AAA_lid_NorR"/>
</dbReference>
<feature type="compositionally biased region" description="Low complexity" evidence="6">
    <location>
        <begin position="29"/>
        <end position="43"/>
    </location>
</feature>
<dbReference type="Pfam" id="PF25601">
    <property type="entry name" value="AAA_lid_14"/>
    <property type="match status" value="1"/>
</dbReference>
<dbReference type="PANTHER" id="PTHR32071:SF21">
    <property type="entry name" value="TRANSCRIPTIONAL REGULATORY PROTEIN FLGR"/>
    <property type="match status" value="1"/>
</dbReference>
<keyword evidence="2" id="KW-0067">ATP-binding</keyword>
<dbReference type="Pfam" id="PF00158">
    <property type="entry name" value="Sigma54_activat"/>
    <property type="match status" value="1"/>
</dbReference>
<dbReference type="SMART" id="SM00382">
    <property type="entry name" value="AAA"/>
    <property type="match status" value="1"/>
</dbReference>
<dbReference type="InterPro" id="IPR009057">
    <property type="entry name" value="Homeodomain-like_sf"/>
</dbReference>
<dbReference type="SUPFAM" id="SSF46689">
    <property type="entry name" value="Homeodomain-like"/>
    <property type="match status" value="1"/>
</dbReference>
<evidence type="ECO:0000259" key="7">
    <source>
        <dbReference type="PROSITE" id="PS50045"/>
    </source>
</evidence>
<keyword evidence="3" id="KW-0805">Transcription regulation</keyword>
<reference evidence="8 9" key="1">
    <citation type="submission" date="2020-12" db="EMBL/GenBank/DDBJ databases">
        <title>FDA dAtabase for Regulatory Grade micrObial Sequences (FDA-ARGOS): Supporting development and validation of Infectious Disease Dx tests.</title>
        <authorList>
            <person name="Sproer C."/>
            <person name="Gronow S."/>
            <person name="Severitt S."/>
            <person name="Schroder I."/>
            <person name="Tallon L."/>
            <person name="Sadzewicz L."/>
            <person name="Zhao X."/>
            <person name="Boylan J."/>
            <person name="Ott S."/>
            <person name="Bowen H."/>
            <person name="Vavikolanu K."/>
            <person name="Mehta A."/>
            <person name="Aluvathingal J."/>
            <person name="Nadendla S."/>
            <person name="Lowell S."/>
            <person name="Myers T."/>
            <person name="Yan Y."/>
            <person name="Sichtig H."/>
        </authorList>
    </citation>
    <scope>NUCLEOTIDE SEQUENCE [LARGE SCALE GENOMIC DNA]</scope>
    <source>
        <strain evidence="8 9">FDAARGOS_909</strain>
    </source>
</reference>
<evidence type="ECO:0000256" key="4">
    <source>
        <dbReference type="ARBA" id="ARBA00023125"/>
    </source>
</evidence>
<name>A0A7T2W1T7_DELAC</name>
<dbReference type="CDD" id="cd00009">
    <property type="entry name" value="AAA"/>
    <property type="match status" value="1"/>
</dbReference>
<dbReference type="PANTHER" id="PTHR32071">
    <property type="entry name" value="TRANSCRIPTIONAL REGULATORY PROTEIN"/>
    <property type="match status" value="1"/>
</dbReference>
<proteinExistence type="predicted"/>
<evidence type="ECO:0000313" key="8">
    <source>
        <dbReference type="EMBL" id="QPS11065.1"/>
    </source>
</evidence>
<dbReference type="SUPFAM" id="SSF52540">
    <property type="entry name" value="P-loop containing nucleoside triphosphate hydrolases"/>
    <property type="match status" value="1"/>
</dbReference>
<evidence type="ECO:0000256" key="3">
    <source>
        <dbReference type="ARBA" id="ARBA00023015"/>
    </source>
</evidence>
<dbReference type="GO" id="GO:0005524">
    <property type="term" value="F:ATP binding"/>
    <property type="evidence" value="ECO:0007669"/>
    <property type="project" value="UniProtKB-KW"/>
</dbReference>
<dbReference type="Gene3D" id="3.40.50.300">
    <property type="entry name" value="P-loop containing nucleotide triphosphate hydrolases"/>
    <property type="match status" value="1"/>
</dbReference>
<dbReference type="EMBL" id="CP065668">
    <property type="protein sequence ID" value="QPS11065.1"/>
    <property type="molecule type" value="Genomic_DNA"/>
</dbReference>
<dbReference type="RefSeq" id="WP_197957277.1">
    <property type="nucleotide sequence ID" value="NZ_CP065668.1"/>
</dbReference>
<feature type="region of interest" description="Disordered" evidence="6">
    <location>
        <begin position="1"/>
        <end position="43"/>
    </location>
</feature>
<dbReference type="FunFam" id="3.40.50.300:FF:000006">
    <property type="entry name" value="DNA-binding transcriptional regulator NtrC"/>
    <property type="match status" value="1"/>
</dbReference>
<dbReference type="InterPro" id="IPR025943">
    <property type="entry name" value="Sigma_54_int_dom_ATP-bd_2"/>
</dbReference>
<evidence type="ECO:0000256" key="5">
    <source>
        <dbReference type="ARBA" id="ARBA00023163"/>
    </source>
</evidence>
<dbReference type="Pfam" id="PF02954">
    <property type="entry name" value="HTH_8"/>
    <property type="match status" value="1"/>
</dbReference>
<accession>A0A7T2W1T7</accession>
<keyword evidence="1" id="KW-0547">Nucleotide-binding</keyword>
<dbReference type="GO" id="GO:0043565">
    <property type="term" value="F:sequence-specific DNA binding"/>
    <property type="evidence" value="ECO:0007669"/>
    <property type="project" value="InterPro"/>
</dbReference>
<protein>
    <submittedName>
        <fullName evidence="8">Sigma-54-dependent Fis family transcriptional regulator</fullName>
    </submittedName>
</protein>
<feature type="compositionally biased region" description="Pro residues" evidence="6">
    <location>
        <begin position="18"/>
        <end position="28"/>
    </location>
</feature>
<dbReference type="PROSITE" id="PS50045">
    <property type="entry name" value="SIGMA54_INTERACT_4"/>
    <property type="match status" value="1"/>
</dbReference>
<dbReference type="AlphaFoldDB" id="A0A7T2W1T7"/>
<dbReference type="InterPro" id="IPR002078">
    <property type="entry name" value="Sigma_54_int"/>
</dbReference>
<evidence type="ECO:0000313" key="9">
    <source>
        <dbReference type="Proteomes" id="UP000594778"/>
    </source>
</evidence>
<dbReference type="Proteomes" id="UP000594778">
    <property type="component" value="Chromosome"/>
</dbReference>
<keyword evidence="5" id="KW-0804">Transcription</keyword>
<evidence type="ECO:0000256" key="1">
    <source>
        <dbReference type="ARBA" id="ARBA00022741"/>
    </source>
</evidence>
<evidence type="ECO:0000256" key="6">
    <source>
        <dbReference type="SAM" id="MobiDB-lite"/>
    </source>
</evidence>
<dbReference type="Gene3D" id="1.10.8.60">
    <property type="match status" value="1"/>
</dbReference>
<sequence length="390" mass="41640">MNTRLPTWPPGKSSATPAPVPASVPAPAPAASAAHDDGAAPAPWILQDPASQALLKTMGQVAASEAGVLILGDSGADKEMVARHIHRLSPRRHGPFVAVNCGALSEALINAELFGHESGALTGAFGNLPGRFEDAHGGTLLLDEIDDLPLHIQSKLVRVLQDKAVTRIGASQRTPADVRVLAASSAPLHTKVAARRFREDLYYLLDVVTLTVLPLRQRPADILPLARHFIASYCQRMRYAPMALSQDAQRKLLEHDWPGNSRELENVIHRSLLLTQGMHIGAGDLHIACSQGEPDPAPTREAEHGAQAAAAELALGEALDSLCDVHAEGLEQHVLGALLLKAWQRNRGNQVQTARQLGISRSVVRARLQRLGQVPGEAAPPSFPSSPEIP</sequence>
<dbReference type="InterPro" id="IPR002197">
    <property type="entry name" value="HTH_Fis"/>
</dbReference>
<gene>
    <name evidence="8" type="ORF">I6G66_14150</name>
</gene>
<dbReference type="PROSITE" id="PS00676">
    <property type="entry name" value="SIGMA54_INTERACT_2"/>
    <property type="match status" value="1"/>
</dbReference>
<dbReference type="PRINTS" id="PR01590">
    <property type="entry name" value="HTHFIS"/>
</dbReference>
<organism evidence="8 9">
    <name type="scientific">Delftia acidovorans</name>
    <name type="common">Pseudomonas acidovorans</name>
    <name type="synonym">Comamonas acidovorans</name>
    <dbReference type="NCBI Taxonomy" id="80866"/>
    <lineage>
        <taxon>Bacteria</taxon>
        <taxon>Pseudomonadati</taxon>
        <taxon>Pseudomonadota</taxon>
        <taxon>Betaproteobacteria</taxon>
        <taxon>Burkholderiales</taxon>
        <taxon>Comamonadaceae</taxon>
        <taxon>Delftia</taxon>
    </lineage>
</organism>
<feature type="domain" description="Sigma-54 factor interaction" evidence="7">
    <location>
        <begin position="44"/>
        <end position="273"/>
    </location>
</feature>
<dbReference type="Gene3D" id="1.10.10.60">
    <property type="entry name" value="Homeodomain-like"/>
    <property type="match status" value="1"/>
</dbReference>
<evidence type="ECO:0000256" key="2">
    <source>
        <dbReference type="ARBA" id="ARBA00022840"/>
    </source>
</evidence>
<dbReference type="GO" id="GO:0006355">
    <property type="term" value="P:regulation of DNA-templated transcription"/>
    <property type="evidence" value="ECO:0007669"/>
    <property type="project" value="InterPro"/>
</dbReference>